<feature type="binding site" evidence="9">
    <location>
        <position position="500"/>
    </location>
    <ligand>
        <name>NAD(+)</name>
        <dbReference type="ChEBI" id="CHEBI:57540"/>
    </ligand>
</feature>
<comment type="pathway">
    <text evidence="1 9">Amino-acid degradation; L-histidine degradation into L-glutamate; N-formimidoyl-L-glutamate from L-histidine: step 2/3.</text>
</comment>
<dbReference type="InterPro" id="IPR035400">
    <property type="entry name" value="Urocanase_N"/>
</dbReference>
<dbReference type="RefSeq" id="WP_075786594.1">
    <property type="nucleotide sequence ID" value="NZ_JAESIL010000008.1"/>
</dbReference>
<dbReference type="PANTHER" id="PTHR12216">
    <property type="entry name" value="UROCANATE HYDRATASE"/>
    <property type="match status" value="1"/>
</dbReference>
<dbReference type="InterPro" id="IPR023636">
    <property type="entry name" value="Urocanase_CS"/>
</dbReference>
<dbReference type="PANTHER" id="PTHR12216:SF4">
    <property type="entry name" value="UROCANATE HYDRATASE"/>
    <property type="match status" value="1"/>
</dbReference>
<evidence type="ECO:0000256" key="1">
    <source>
        <dbReference type="ARBA" id="ARBA00004794"/>
    </source>
</evidence>
<feature type="binding site" evidence="9">
    <location>
        <begin position="52"/>
        <end position="53"/>
    </location>
    <ligand>
        <name>NAD(+)</name>
        <dbReference type="ChEBI" id="CHEBI:57540"/>
    </ligand>
</feature>
<dbReference type="EC" id="4.2.1.49" evidence="3 9"/>
<feature type="binding site" evidence="9">
    <location>
        <position position="130"/>
    </location>
    <ligand>
        <name>NAD(+)</name>
        <dbReference type="ChEBI" id="CHEBI:57540"/>
    </ligand>
</feature>
<dbReference type="NCBIfam" id="NF003820">
    <property type="entry name" value="PRK05414.1"/>
    <property type="match status" value="1"/>
</dbReference>
<comment type="subcellular location">
    <subcellularLocation>
        <location evidence="9">Cytoplasm</location>
    </subcellularLocation>
</comment>
<dbReference type="Proteomes" id="UP000635853">
    <property type="component" value="Unassembled WGS sequence"/>
</dbReference>
<gene>
    <name evidence="9" type="primary">hutU</name>
    <name evidence="13" type="ORF">JMJ92_03115</name>
</gene>
<feature type="binding site" evidence="9">
    <location>
        <position position="330"/>
    </location>
    <ligand>
        <name>NAD(+)</name>
        <dbReference type="ChEBI" id="CHEBI:57540"/>
    </ligand>
</feature>
<dbReference type="InterPro" id="IPR055351">
    <property type="entry name" value="Urocanase"/>
</dbReference>
<feature type="domain" description="Urocanase N-terminal" evidence="11">
    <location>
        <begin position="15"/>
        <end position="137"/>
    </location>
</feature>
<comment type="caution">
    <text evidence="9">Lacks conserved residue(s) required for the propagation of feature annotation.</text>
</comment>
<organism evidence="13 14">
    <name type="scientific">Rhodovulum visakhapatnamense</name>
    <dbReference type="NCBI Taxonomy" id="364297"/>
    <lineage>
        <taxon>Bacteria</taxon>
        <taxon>Pseudomonadati</taxon>
        <taxon>Pseudomonadota</taxon>
        <taxon>Alphaproteobacteria</taxon>
        <taxon>Rhodobacterales</taxon>
        <taxon>Paracoccaceae</taxon>
        <taxon>Rhodovulum</taxon>
    </lineage>
</organism>
<evidence type="ECO:0000259" key="10">
    <source>
        <dbReference type="Pfam" id="PF01175"/>
    </source>
</evidence>
<comment type="cofactor">
    <cofactor evidence="9">
        <name>NAD(+)</name>
        <dbReference type="ChEBI" id="CHEBI:57540"/>
    </cofactor>
    <text evidence="9">Binds 1 NAD(+) per subunit.</text>
</comment>
<keyword evidence="4 9" id="KW-0369">Histidine metabolism</keyword>
<accession>A0ABS1RDZ4</accession>
<evidence type="ECO:0000256" key="2">
    <source>
        <dbReference type="ARBA" id="ARBA00007578"/>
    </source>
</evidence>
<keyword evidence="9" id="KW-0963">Cytoplasm</keyword>
<feature type="domain" description="Urocanase C-terminal" evidence="12">
    <location>
        <begin position="359"/>
        <end position="553"/>
    </location>
</feature>
<comment type="catalytic activity">
    <reaction evidence="8 9">
        <text>4-imidazolone-5-propanoate = trans-urocanate + H2O</text>
        <dbReference type="Rhea" id="RHEA:13101"/>
        <dbReference type="ChEBI" id="CHEBI:15377"/>
        <dbReference type="ChEBI" id="CHEBI:17771"/>
        <dbReference type="ChEBI" id="CHEBI:77893"/>
        <dbReference type="EC" id="4.2.1.49"/>
    </reaction>
</comment>
<evidence type="ECO:0000313" key="14">
    <source>
        <dbReference type="Proteomes" id="UP000635853"/>
    </source>
</evidence>
<dbReference type="InterPro" id="IPR038364">
    <property type="entry name" value="Urocanase_central_sf"/>
</dbReference>
<dbReference type="PIRSF" id="PIRSF001423">
    <property type="entry name" value="Urocanate_hydrat"/>
    <property type="match status" value="1"/>
</dbReference>
<keyword evidence="6 9" id="KW-0456">Lyase</keyword>
<evidence type="ECO:0000256" key="7">
    <source>
        <dbReference type="ARBA" id="ARBA00031640"/>
    </source>
</evidence>
<feature type="binding site" evidence="9">
    <location>
        <begin position="176"/>
        <end position="178"/>
    </location>
    <ligand>
        <name>NAD(+)</name>
        <dbReference type="ChEBI" id="CHEBI:57540"/>
    </ligand>
</feature>
<dbReference type="GO" id="GO:0016153">
    <property type="term" value="F:urocanate hydratase activity"/>
    <property type="evidence" value="ECO:0007669"/>
    <property type="project" value="UniProtKB-EC"/>
</dbReference>
<comment type="similarity">
    <text evidence="2 9">Belongs to the urocanase family.</text>
</comment>
<evidence type="ECO:0000256" key="6">
    <source>
        <dbReference type="ARBA" id="ARBA00023239"/>
    </source>
</evidence>
<dbReference type="Pfam" id="PF01175">
    <property type="entry name" value="Urocanase"/>
    <property type="match status" value="1"/>
</dbReference>
<dbReference type="InterPro" id="IPR036190">
    <property type="entry name" value="Urocanase_sf"/>
</dbReference>
<dbReference type="PROSITE" id="PS01233">
    <property type="entry name" value="UROCANASE"/>
    <property type="match status" value="1"/>
</dbReference>
<keyword evidence="14" id="KW-1185">Reference proteome</keyword>
<dbReference type="InterPro" id="IPR023637">
    <property type="entry name" value="Urocanase-like"/>
</dbReference>
<dbReference type="Pfam" id="PF17392">
    <property type="entry name" value="Urocanase_C"/>
    <property type="match status" value="1"/>
</dbReference>
<dbReference type="InterPro" id="IPR035401">
    <property type="entry name" value="Urocanase_C"/>
</dbReference>
<feature type="binding site" evidence="9">
    <location>
        <begin position="242"/>
        <end position="243"/>
    </location>
    <ligand>
        <name>NAD(+)</name>
        <dbReference type="ChEBI" id="CHEBI:57540"/>
    </ligand>
</feature>
<comment type="function">
    <text evidence="9">Catalyzes the conversion of urocanate to 4-imidazolone-5-propionate.</text>
</comment>
<comment type="caution">
    <text evidence="13">The sequence shown here is derived from an EMBL/GenBank/DDBJ whole genome shotgun (WGS) entry which is preliminary data.</text>
</comment>
<evidence type="ECO:0000256" key="8">
    <source>
        <dbReference type="ARBA" id="ARBA00047623"/>
    </source>
</evidence>
<proteinExistence type="inferred from homology"/>
<evidence type="ECO:0000256" key="5">
    <source>
        <dbReference type="ARBA" id="ARBA00023027"/>
    </source>
</evidence>
<dbReference type="InterPro" id="IPR035085">
    <property type="entry name" value="Urocanase_Rossmann-like"/>
</dbReference>
<dbReference type="Gene3D" id="3.40.1770.10">
    <property type="entry name" value="Urocanase superfamily"/>
    <property type="match status" value="1"/>
</dbReference>
<dbReference type="SUPFAM" id="SSF111326">
    <property type="entry name" value="Urocanase"/>
    <property type="match status" value="1"/>
</dbReference>
<name>A0ABS1RDZ4_9RHOB</name>
<protein>
    <recommendedName>
        <fullName evidence="3 9">Urocanate hydratase</fullName>
        <shortName evidence="9">Urocanase</shortName>
        <ecNumber evidence="3 9">4.2.1.49</ecNumber>
    </recommendedName>
    <alternativeName>
        <fullName evidence="7 9">Imidazolonepropionate hydrolase</fullName>
    </alternativeName>
</protein>
<reference evidence="14" key="1">
    <citation type="submission" date="2021-01" db="EMBL/GenBank/DDBJ databases">
        <title>Draft genomes of Rhodovulum sulfidophilum.</title>
        <authorList>
            <person name="Guzman M.S."/>
        </authorList>
    </citation>
    <scope>NUCLEOTIDE SEQUENCE [LARGE SCALE GENOMIC DNA]</scope>
    <source>
        <strain evidence="14">AB19</strain>
    </source>
</reference>
<keyword evidence="5 9" id="KW-0520">NAD</keyword>
<feature type="domain" description="Urocanase Rossmann-like" evidence="10">
    <location>
        <begin position="140"/>
        <end position="356"/>
    </location>
</feature>
<evidence type="ECO:0000256" key="9">
    <source>
        <dbReference type="HAMAP-Rule" id="MF_00577"/>
    </source>
</evidence>
<feature type="binding site" evidence="9">
    <location>
        <begin position="281"/>
        <end position="282"/>
    </location>
    <ligand>
        <name>NAD(+)</name>
        <dbReference type="ChEBI" id="CHEBI:57540"/>
    </ligand>
</feature>
<evidence type="ECO:0000256" key="3">
    <source>
        <dbReference type="ARBA" id="ARBA00011992"/>
    </source>
</evidence>
<evidence type="ECO:0000259" key="12">
    <source>
        <dbReference type="Pfam" id="PF17392"/>
    </source>
</evidence>
<dbReference type="Pfam" id="PF17391">
    <property type="entry name" value="Urocanase_N"/>
    <property type="match status" value="1"/>
</dbReference>
<dbReference type="HAMAP" id="MF_00577">
    <property type="entry name" value="HutU"/>
    <property type="match status" value="1"/>
</dbReference>
<feature type="binding site" evidence="9">
    <location>
        <begin position="271"/>
        <end position="275"/>
    </location>
    <ligand>
        <name>NAD(+)</name>
        <dbReference type="ChEBI" id="CHEBI:57540"/>
    </ligand>
</feature>
<feature type="binding site" evidence="9">
    <location>
        <position position="196"/>
    </location>
    <ligand>
        <name>NAD(+)</name>
        <dbReference type="ChEBI" id="CHEBI:57540"/>
    </ligand>
</feature>
<dbReference type="NCBIfam" id="TIGR01228">
    <property type="entry name" value="hutU"/>
    <property type="match status" value="1"/>
</dbReference>
<evidence type="ECO:0000313" key="13">
    <source>
        <dbReference type="EMBL" id="MBL3577152.1"/>
    </source>
</evidence>
<dbReference type="EMBL" id="JAESIL010000008">
    <property type="protein sequence ID" value="MBL3577152.1"/>
    <property type="molecule type" value="Genomic_DNA"/>
</dbReference>
<dbReference type="Gene3D" id="3.40.50.10730">
    <property type="entry name" value="Urocanase like domains"/>
    <property type="match status" value="1"/>
</dbReference>
<sequence length="564" mass="61952">MTDPRHNTRDIFPPTGPEITAKSWQTEAPMRMLMNNLHPDVAENPHELVVYGGIGRAARTWQDFDLMVETLKTLEDDQTMLVQSGKPVGVFRTHRDAPRVLIANSNLVPHWATWEHFNELDRKGLAMYGQMTAGSWIYIGAQGIVQGTYETFAEAGRQHYDGNLRGKWILTGGLGGMGGAQPLAAVMAGACCLAVECDEDHADFRIRTRYCDEKTHSLDEALAMIGRWTEAGEAKSVALIGNAADVFPEILRRMQAGEPLPNGRPDIVTDQTSAHDPFHGYLPKGWTVAEWRAKQETDPKGVATAARASMKDHVAAMVGFWNAGIPTLDYGNNIRQMALEEGLEDAFAFPGFVPAYIRPLFCRGIGPFRWAALSGDPEDIYKTDAKMKELFPENAGLHRWLDMARERIAFQGLPARIMWIGLGDRHRAGLAINEMVRNGELKAPVVIGRDHLDSGSVASPNRETEAMKDGSDAVSDWPLLNALLNTASGATWVSLHHGGGVGMGFSQHAGMVICCDGTEEADRRLERVLWNDPATGVMRHADAGYEIAIDCAREHGLTLPGILK</sequence>
<evidence type="ECO:0000256" key="4">
    <source>
        <dbReference type="ARBA" id="ARBA00022808"/>
    </source>
</evidence>
<evidence type="ECO:0000259" key="11">
    <source>
        <dbReference type="Pfam" id="PF17391"/>
    </source>
</evidence>